<evidence type="ECO:0000313" key="1">
    <source>
        <dbReference type="EMBL" id="OKP14550.1"/>
    </source>
</evidence>
<dbReference type="EMBL" id="MNBE01000079">
    <property type="protein sequence ID" value="OKP14550.1"/>
    <property type="molecule type" value="Genomic_DNA"/>
</dbReference>
<organism evidence="1 2">
    <name type="scientific">Penicillium subrubescens</name>
    <dbReference type="NCBI Taxonomy" id="1316194"/>
    <lineage>
        <taxon>Eukaryota</taxon>
        <taxon>Fungi</taxon>
        <taxon>Dikarya</taxon>
        <taxon>Ascomycota</taxon>
        <taxon>Pezizomycotina</taxon>
        <taxon>Eurotiomycetes</taxon>
        <taxon>Eurotiomycetidae</taxon>
        <taxon>Eurotiales</taxon>
        <taxon>Aspergillaceae</taxon>
        <taxon>Penicillium</taxon>
    </lineage>
</organism>
<comment type="caution">
    <text evidence="1">The sequence shown here is derived from an EMBL/GenBank/DDBJ whole genome shotgun (WGS) entry which is preliminary data.</text>
</comment>
<keyword evidence="2" id="KW-1185">Reference proteome</keyword>
<gene>
    <name evidence="1" type="ORF">PENSUB_13902</name>
</gene>
<dbReference type="Pfam" id="PF12796">
    <property type="entry name" value="Ank_2"/>
    <property type="match status" value="1"/>
</dbReference>
<dbReference type="InterPro" id="IPR036770">
    <property type="entry name" value="Ankyrin_rpt-contain_sf"/>
</dbReference>
<accession>A0A1Q5UPZ4</accession>
<dbReference type="SUPFAM" id="SSF48403">
    <property type="entry name" value="Ankyrin repeat"/>
    <property type="match status" value="1"/>
</dbReference>
<dbReference type="Gene3D" id="1.25.40.20">
    <property type="entry name" value="Ankyrin repeat-containing domain"/>
    <property type="match status" value="1"/>
</dbReference>
<sequence length="101" mass="11259">MPGYPGLGRRDTITVCRTKRAQSLVRLFLATEGVNPAHKDSKGGTTLWWEVVHGYEDVVTELLAMKMVDPDSPGPDRKTPLLYAAEHGQETIVKLVWPQTE</sequence>
<protein>
    <submittedName>
        <fullName evidence="1">Uncharacterized protein</fullName>
    </submittedName>
</protein>
<dbReference type="STRING" id="1316194.A0A1Q5UPZ4"/>
<proteinExistence type="predicted"/>
<evidence type="ECO:0000313" key="2">
    <source>
        <dbReference type="Proteomes" id="UP000186955"/>
    </source>
</evidence>
<dbReference type="Proteomes" id="UP000186955">
    <property type="component" value="Unassembled WGS sequence"/>
</dbReference>
<dbReference type="InterPro" id="IPR002110">
    <property type="entry name" value="Ankyrin_rpt"/>
</dbReference>
<reference evidence="1 2" key="1">
    <citation type="submission" date="2016-10" db="EMBL/GenBank/DDBJ databases">
        <title>Genome sequence of the ascomycete fungus Penicillium subrubescens.</title>
        <authorList>
            <person name="De Vries R.P."/>
            <person name="Peng M."/>
            <person name="Dilokpimol A."/>
            <person name="Hilden K."/>
            <person name="Makela M.R."/>
            <person name="Grigoriev I."/>
            <person name="Riley R."/>
            <person name="Granchi Z."/>
        </authorList>
    </citation>
    <scope>NUCLEOTIDE SEQUENCE [LARGE SCALE GENOMIC DNA]</scope>
    <source>
        <strain evidence="1 2">CBS 132785</strain>
    </source>
</reference>
<dbReference type="AlphaFoldDB" id="A0A1Q5UPZ4"/>
<name>A0A1Q5UPZ4_9EURO</name>